<dbReference type="Gene3D" id="3.30.450.40">
    <property type="match status" value="1"/>
</dbReference>
<dbReference type="PROSITE" id="PS51077">
    <property type="entry name" value="HTH_ICLR"/>
    <property type="match status" value="1"/>
</dbReference>
<dbReference type="AlphaFoldDB" id="A0A1H9NND9"/>
<evidence type="ECO:0000259" key="4">
    <source>
        <dbReference type="PROSITE" id="PS51077"/>
    </source>
</evidence>
<dbReference type="Pfam" id="PF09339">
    <property type="entry name" value="HTH_IclR"/>
    <property type="match status" value="1"/>
</dbReference>
<dbReference type="InterPro" id="IPR036388">
    <property type="entry name" value="WH-like_DNA-bd_sf"/>
</dbReference>
<dbReference type="SUPFAM" id="SSF46785">
    <property type="entry name" value="Winged helix' DNA-binding domain"/>
    <property type="match status" value="1"/>
</dbReference>
<dbReference type="PANTHER" id="PTHR30136:SF35">
    <property type="entry name" value="HTH-TYPE TRANSCRIPTIONAL REGULATOR RV1719"/>
    <property type="match status" value="1"/>
</dbReference>
<evidence type="ECO:0000313" key="6">
    <source>
        <dbReference type="EMBL" id="SER37159.1"/>
    </source>
</evidence>
<keyword evidence="1" id="KW-0805">Transcription regulation</keyword>
<keyword evidence="2 6" id="KW-0238">DNA-binding</keyword>
<dbReference type="InterPro" id="IPR005471">
    <property type="entry name" value="Tscrpt_reg_IclR_N"/>
</dbReference>
<evidence type="ECO:0000313" key="7">
    <source>
        <dbReference type="Proteomes" id="UP000199114"/>
    </source>
</evidence>
<dbReference type="Gene3D" id="1.10.10.10">
    <property type="entry name" value="Winged helix-like DNA-binding domain superfamily/Winged helix DNA-binding domain"/>
    <property type="match status" value="1"/>
</dbReference>
<dbReference type="InterPro" id="IPR036390">
    <property type="entry name" value="WH_DNA-bd_sf"/>
</dbReference>
<evidence type="ECO:0000256" key="1">
    <source>
        <dbReference type="ARBA" id="ARBA00023015"/>
    </source>
</evidence>
<dbReference type="GO" id="GO:0003700">
    <property type="term" value="F:DNA-binding transcription factor activity"/>
    <property type="evidence" value="ECO:0007669"/>
    <property type="project" value="TreeGrafter"/>
</dbReference>
<dbReference type="InterPro" id="IPR050707">
    <property type="entry name" value="HTH_MetabolicPath_Reg"/>
</dbReference>
<dbReference type="GO" id="GO:0003677">
    <property type="term" value="F:DNA binding"/>
    <property type="evidence" value="ECO:0007669"/>
    <property type="project" value="UniProtKB-KW"/>
</dbReference>
<reference evidence="7" key="1">
    <citation type="submission" date="2016-10" db="EMBL/GenBank/DDBJ databases">
        <authorList>
            <person name="Varghese N."/>
            <person name="Submissions S."/>
        </authorList>
    </citation>
    <scope>NUCLEOTIDE SEQUENCE [LARGE SCALE GENOMIC DNA]</scope>
    <source>
        <strain evidence="7">DSM 25055</strain>
    </source>
</reference>
<dbReference type="RefSeq" id="WP_090620204.1">
    <property type="nucleotide sequence ID" value="NZ_FOFD01000005.1"/>
</dbReference>
<proteinExistence type="predicted"/>
<dbReference type="STRING" id="1186196.SAMN04489841_3661"/>
<name>A0A1H9NND9_9EURY</name>
<protein>
    <submittedName>
        <fullName evidence="6">DNA-binding transcriptional regulator, IclR family</fullName>
    </submittedName>
</protein>
<evidence type="ECO:0000256" key="3">
    <source>
        <dbReference type="ARBA" id="ARBA00023163"/>
    </source>
</evidence>
<dbReference type="PROSITE" id="PS51078">
    <property type="entry name" value="ICLR_ED"/>
    <property type="match status" value="1"/>
</dbReference>
<dbReference type="PANTHER" id="PTHR30136">
    <property type="entry name" value="HELIX-TURN-HELIX TRANSCRIPTIONAL REGULATOR, ICLR FAMILY"/>
    <property type="match status" value="1"/>
</dbReference>
<keyword evidence="7" id="KW-1185">Reference proteome</keyword>
<dbReference type="SMART" id="SM00346">
    <property type="entry name" value="HTH_ICLR"/>
    <property type="match status" value="1"/>
</dbReference>
<feature type="domain" description="IclR-ED" evidence="5">
    <location>
        <begin position="68"/>
        <end position="247"/>
    </location>
</feature>
<dbReference type="InterPro" id="IPR014757">
    <property type="entry name" value="Tscrpt_reg_IclR_C"/>
</dbReference>
<dbReference type="GO" id="GO:0045892">
    <property type="term" value="P:negative regulation of DNA-templated transcription"/>
    <property type="evidence" value="ECO:0007669"/>
    <property type="project" value="TreeGrafter"/>
</dbReference>
<sequence>MQSDTAIGATVRSMTILEIVADSPEPIGVTAIADQTELSKGTVSKHLSTLHELGYVDRSDGHYLPSVQFLDYGIRTGSLSELHRAATAPIDELAEMTNEVAGMAIEHNGRVVDVYLSTKHADRDFPAYNTRLLHCSAAGKAILAEQSDDALDALLEDHRPERTEYTITAEPELRAELDRIRDRGVAFDRQEQFPRVNSVADGISTGSLTGAVFVSGWADELSGKRFEENVPGILFSASSMLLSALSAEPASRR</sequence>
<evidence type="ECO:0000256" key="2">
    <source>
        <dbReference type="ARBA" id="ARBA00023125"/>
    </source>
</evidence>
<dbReference type="Proteomes" id="UP000199114">
    <property type="component" value="Unassembled WGS sequence"/>
</dbReference>
<feature type="domain" description="HTH iclR-type" evidence="4">
    <location>
        <begin position="7"/>
        <end position="67"/>
    </location>
</feature>
<evidence type="ECO:0000259" key="5">
    <source>
        <dbReference type="PROSITE" id="PS51078"/>
    </source>
</evidence>
<dbReference type="OrthoDB" id="14763at2157"/>
<dbReference type="CDD" id="cd00090">
    <property type="entry name" value="HTH_ARSR"/>
    <property type="match status" value="1"/>
</dbReference>
<dbReference type="SUPFAM" id="SSF55781">
    <property type="entry name" value="GAF domain-like"/>
    <property type="match status" value="1"/>
</dbReference>
<dbReference type="Pfam" id="PF01614">
    <property type="entry name" value="IclR_C"/>
    <property type="match status" value="1"/>
</dbReference>
<accession>A0A1H9NND9</accession>
<keyword evidence="3" id="KW-0804">Transcription</keyword>
<organism evidence="6 7">
    <name type="scientific">Natrinema salaciae</name>
    <dbReference type="NCBI Taxonomy" id="1186196"/>
    <lineage>
        <taxon>Archaea</taxon>
        <taxon>Methanobacteriati</taxon>
        <taxon>Methanobacteriota</taxon>
        <taxon>Stenosarchaea group</taxon>
        <taxon>Halobacteria</taxon>
        <taxon>Halobacteriales</taxon>
        <taxon>Natrialbaceae</taxon>
        <taxon>Natrinema</taxon>
    </lineage>
</organism>
<dbReference type="InterPro" id="IPR029016">
    <property type="entry name" value="GAF-like_dom_sf"/>
</dbReference>
<dbReference type="InterPro" id="IPR011991">
    <property type="entry name" value="ArsR-like_HTH"/>
</dbReference>
<gene>
    <name evidence="6" type="ORF">SAMN04489841_3661</name>
</gene>
<dbReference type="EMBL" id="FOFD01000005">
    <property type="protein sequence ID" value="SER37159.1"/>
    <property type="molecule type" value="Genomic_DNA"/>
</dbReference>